<organism evidence="2 3">
    <name type="scientific">Prorocentrum cordatum</name>
    <dbReference type="NCBI Taxonomy" id="2364126"/>
    <lineage>
        <taxon>Eukaryota</taxon>
        <taxon>Sar</taxon>
        <taxon>Alveolata</taxon>
        <taxon>Dinophyceae</taxon>
        <taxon>Prorocentrales</taxon>
        <taxon>Prorocentraceae</taxon>
        <taxon>Prorocentrum</taxon>
    </lineage>
</organism>
<feature type="compositionally biased region" description="Low complexity" evidence="1">
    <location>
        <begin position="95"/>
        <end position="148"/>
    </location>
</feature>
<evidence type="ECO:0000313" key="2">
    <source>
        <dbReference type="EMBL" id="CAK0869046.1"/>
    </source>
</evidence>
<dbReference type="EMBL" id="CAUYUJ010016812">
    <property type="protein sequence ID" value="CAK0869046.1"/>
    <property type="molecule type" value="Genomic_DNA"/>
</dbReference>
<feature type="compositionally biased region" description="Low complexity" evidence="1">
    <location>
        <begin position="191"/>
        <end position="203"/>
    </location>
</feature>
<evidence type="ECO:0000313" key="3">
    <source>
        <dbReference type="Proteomes" id="UP001189429"/>
    </source>
</evidence>
<accession>A0ABN9VAH5</accession>
<proteinExistence type="predicted"/>
<feature type="region of interest" description="Disordered" evidence="1">
    <location>
        <begin position="56"/>
        <end position="232"/>
    </location>
</feature>
<reference evidence="2" key="1">
    <citation type="submission" date="2023-10" db="EMBL/GenBank/DDBJ databases">
        <authorList>
            <person name="Chen Y."/>
            <person name="Shah S."/>
            <person name="Dougan E. K."/>
            <person name="Thang M."/>
            <person name="Chan C."/>
        </authorList>
    </citation>
    <scope>NUCLEOTIDE SEQUENCE [LARGE SCALE GENOMIC DNA]</scope>
</reference>
<name>A0ABN9VAH5_9DINO</name>
<evidence type="ECO:0000256" key="1">
    <source>
        <dbReference type="SAM" id="MobiDB-lite"/>
    </source>
</evidence>
<protein>
    <submittedName>
        <fullName evidence="2">Uncharacterized protein</fullName>
    </submittedName>
</protein>
<dbReference type="Proteomes" id="UP001189429">
    <property type="component" value="Unassembled WGS sequence"/>
</dbReference>
<sequence length="232" mass="24045">MAVEIELIDMGIDRGGLCDDQSSRVNEKPRGCRTTCEKRHADEAASRRPAWYVGEQWAGGGAADPKQRAAVPEARGEAAVALGAEQEEEEHSLLSPPAAAPPASSSPNRGSPASSSASPATSASGGPRSARAPASCALPQGGRACPGRPRGRATWPPRRSPPRGLAKPRPPEAREPGPRSSPRSSPRRTSARCPRSAGRASCASGGGSRGRPRAARPAGSRCSWRPSCTPRP</sequence>
<keyword evidence="3" id="KW-1185">Reference proteome</keyword>
<comment type="caution">
    <text evidence="2">The sequence shown here is derived from an EMBL/GenBank/DDBJ whole genome shotgun (WGS) entry which is preliminary data.</text>
</comment>
<feature type="non-terminal residue" evidence="2">
    <location>
        <position position="232"/>
    </location>
</feature>
<gene>
    <name evidence="2" type="ORF">PCOR1329_LOCUS55534</name>
</gene>